<gene>
    <name evidence="1" type="ORF">PSAL_013360</name>
</gene>
<dbReference type="InterPro" id="IPR027417">
    <property type="entry name" value="P-loop_NTPase"/>
</dbReference>
<dbReference type="KEGG" id="palw:PSAL_013360"/>
<protein>
    <recommendedName>
        <fullName evidence="3">Protein ImuA</fullName>
    </recommendedName>
</protein>
<dbReference type="SUPFAM" id="SSF52540">
    <property type="entry name" value="P-loop containing nucleoside triphosphate hydrolases"/>
    <property type="match status" value="1"/>
</dbReference>
<dbReference type="Gene3D" id="3.40.50.300">
    <property type="entry name" value="P-loop containing nucleotide triphosphate hydrolases"/>
    <property type="match status" value="1"/>
</dbReference>
<reference evidence="1 2" key="1">
    <citation type="submission" date="2020-08" db="EMBL/GenBank/DDBJ databases">
        <title>Genome sequence of Rhodobacteraceae bacterium Lw-13e.</title>
        <authorList>
            <person name="Poehlein A."/>
            <person name="Wolter L."/>
            <person name="Daniel R."/>
            <person name="Brinkhoff T."/>
        </authorList>
    </citation>
    <scope>NUCLEOTIDE SEQUENCE [LARGE SCALE GENOMIC DNA]</scope>
    <source>
        <strain evidence="1 2">Lw-13e</strain>
    </source>
</reference>
<evidence type="ECO:0000313" key="1">
    <source>
        <dbReference type="EMBL" id="QPM90102.1"/>
    </source>
</evidence>
<accession>A0A418SCG7</accession>
<evidence type="ECO:0000313" key="2">
    <source>
        <dbReference type="Proteomes" id="UP000283786"/>
    </source>
</evidence>
<dbReference type="AlphaFoldDB" id="A0A418SCG7"/>
<keyword evidence="2" id="KW-1185">Reference proteome</keyword>
<proteinExistence type="predicted"/>
<dbReference type="EMBL" id="CP060436">
    <property type="protein sequence ID" value="QPM90102.1"/>
    <property type="molecule type" value="Genomic_DNA"/>
</dbReference>
<dbReference type="Proteomes" id="UP000283786">
    <property type="component" value="Chromosome"/>
</dbReference>
<organism evidence="1 2">
    <name type="scientific">Pseudooceanicola algae</name>
    <dbReference type="NCBI Taxonomy" id="1537215"/>
    <lineage>
        <taxon>Bacteria</taxon>
        <taxon>Pseudomonadati</taxon>
        <taxon>Pseudomonadota</taxon>
        <taxon>Alphaproteobacteria</taxon>
        <taxon>Rhodobacterales</taxon>
        <taxon>Paracoccaceae</taxon>
        <taxon>Pseudooceanicola</taxon>
    </lineage>
</organism>
<evidence type="ECO:0008006" key="3">
    <source>
        <dbReference type="Google" id="ProtNLM"/>
    </source>
</evidence>
<sequence length="239" mass="25557">MIAPASSLLTGRDLARAGSGDPAARLVLDAGQQITLRLARLHEFCGPARDTLALMTAARALARGDIAGPLYWISGSWQQDALHAAGILPFLDPARLLFLQASRPADMLWAMEEILRSGVVPVVVADLRAPPGLTQVRRLHLAAETGAAAGGIAPIGLILTPQDGGAPGVETRWHMAPAHAGPDPTRGRWRLERRRARMEPPRGWYLHHGPKGAELNPSTDPQRHPTKSSPDVANERADG</sequence>
<name>A0A418SCG7_9RHOB</name>
<dbReference type="RefSeq" id="WP_196222888.1">
    <property type="nucleotide sequence ID" value="NZ_CP060436.1"/>
</dbReference>